<organism evidence="2 3">
    <name type="scientific">Streptomyces olindensis</name>
    <dbReference type="NCBI Taxonomy" id="358823"/>
    <lineage>
        <taxon>Bacteria</taxon>
        <taxon>Bacillati</taxon>
        <taxon>Actinomycetota</taxon>
        <taxon>Actinomycetes</taxon>
        <taxon>Kitasatosporales</taxon>
        <taxon>Streptomycetaceae</taxon>
        <taxon>Streptomyces</taxon>
    </lineage>
</organism>
<keyword evidence="3" id="KW-1185">Reference proteome</keyword>
<evidence type="ECO:0000313" key="3">
    <source>
        <dbReference type="Proteomes" id="UP001550603"/>
    </source>
</evidence>
<accession>A0ABV2XT22</accession>
<feature type="coiled-coil region" evidence="1">
    <location>
        <begin position="18"/>
        <end position="82"/>
    </location>
</feature>
<name>A0ABV2XT22_9ACTN</name>
<sequence>MTKYIVEPPQDLPLSAKVKALRKAYEDAKEKLSEYRHENAAYATRNVTREYEAVPRYEIPALAKAEQELQEQEVAAVAAGKDLPDRDSVLRPIQAKADEYKRMVPALTALMEKAHREYSDALRDELVTMGLKEAQKAAKARQEWERLYKAAMDARRTLERHAGLFAWCATSGDYETTPLEGASAGNNVESWELAKDGRLSTEAAIALGYEGVGVIDGLIVMPDPVTDEQAEAEAEFWRTYKPKMFIAKADGYGSDWEH</sequence>
<keyword evidence="1" id="KW-0175">Coiled coil</keyword>
<evidence type="ECO:0000313" key="2">
    <source>
        <dbReference type="EMBL" id="MEU2267165.1"/>
    </source>
</evidence>
<gene>
    <name evidence="2" type="ORF">ABZ568_12240</name>
</gene>
<protein>
    <submittedName>
        <fullName evidence="2">Uncharacterized protein</fullName>
    </submittedName>
</protein>
<evidence type="ECO:0000256" key="1">
    <source>
        <dbReference type="SAM" id="Coils"/>
    </source>
</evidence>
<dbReference type="Proteomes" id="UP001550603">
    <property type="component" value="Unassembled WGS sequence"/>
</dbReference>
<proteinExistence type="predicted"/>
<reference evidence="2 3" key="1">
    <citation type="submission" date="2024-06" db="EMBL/GenBank/DDBJ databases">
        <title>The Natural Products Discovery Center: Release of the First 8490 Sequenced Strains for Exploring Actinobacteria Biosynthetic Diversity.</title>
        <authorList>
            <person name="Kalkreuter E."/>
            <person name="Kautsar S.A."/>
            <person name="Yang D."/>
            <person name="Bader C.D."/>
            <person name="Teijaro C.N."/>
            <person name="Fluegel L."/>
            <person name="Davis C.M."/>
            <person name="Simpson J.R."/>
            <person name="Lauterbach L."/>
            <person name="Steele A.D."/>
            <person name="Gui C."/>
            <person name="Meng S."/>
            <person name="Li G."/>
            <person name="Viehrig K."/>
            <person name="Ye F."/>
            <person name="Su P."/>
            <person name="Kiefer A.F."/>
            <person name="Nichols A."/>
            <person name="Cepeda A.J."/>
            <person name="Yan W."/>
            <person name="Fan B."/>
            <person name="Jiang Y."/>
            <person name="Adhikari A."/>
            <person name="Zheng C.-J."/>
            <person name="Schuster L."/>
            <person name="Cowan T.M."/>
            <person name="Smanski M.J."/>
            <person name="Chevrette M.G."/>
            <person name="De Carvalho L.P.S."/>
            <person name="Shen B."/>
        </authorList>
    </citation>
    <scope>NUCLEOTIDE SEQUENCE [LARGE SCALE GENOMIC DNA]</scope>
    <source>
        <strain evidence="2 3">NPDC019583</strain>
    </source>
</reference>
<comment type="caution">
    <text evidence="2">The sequence shown here is derived from an EMBL/GenBank/DDBJ whole genome shotgun (WGS) entry which is preliminary data.</text>
</comment>
<dbReference type="RefSeq" id="WP_359788042.1">
    <property type="nucleotide sequence ID" value="NZ_JBEYBN010000013.1"/>
</dbReference>
<dbReference type="EMBL" id="JBEYBN010000013">
    <property type="protein sequence ID" value="MEU2267165.1"/>
    <property type="molecule type" value="Genomic_DNA"/>
</dbReference>